<evidence type="ECO:0000313" key="2">
    <source>
        <dbReference type="EMBL" id="MDN4613905.1"/>
    </source>
</evidence>
<dbReference type="PANTHER" id="PTHR43433:SF8">
    <property type="entry name" value="BIFUNCTIONAL LIPASE_ADENYLATE CYCLASE LIPJ"/>
    <property type="match status" value="1"/>
</dbReference>
<evidence type="ECO:0000259" key="1">
    <source>
        <dbReference type="PROSITE" id="PS50043"/>
    </source>
</evidence>
<dbReference type="InterPro" id="IPR000073">
    <property type="entry name" value="AB_hydrolase_1"/>
</dbReference>
<dbReference type="SMART" id="SM00421">
    <property type="entry name" value="HTH_LUXR"/>
    <property type="match status" value="1"/>
</dbReference>
<keyword evidence="3" id="KW-1185">Reference proteome</keyword>
<dbReference type="InterPro" id="IPR016032">
    <property type="entry name" value="Sig_transdc_resp-reg_C-effctor"/>
</dbReference>
<proteinExistence type="predicted"/>
<dbReference type="GO" id="GO:0016787">
    <property type="term" value="F:hydrolase activity"/>
    <property type="evidence" value="ECO:0007669"/>
    <property type="project" value="UniProtKB-KW"/>
</dbReference>
<organism evidence="2 3">
    <name type="scientific">Leifsonia williamsii</name>
    <dbReference type="NCBI Taxonomy" id="3035919"/>
    <lineage>
        <taxon>Bacteria</taxon>
        <taxon>Bacillati</taxon>
        <taxon>Actinomycetota</taxon>
        <taxon>Actinomycetes</taxon>
        <taxon>Micrococcales</taxon>
        <taxon>Microbacteriaceae</taxon>
        <taxon>Leifsonia</taxon>
    </lineage>
</organism>
<dbReference type="Pfam" id="PF00561">
    <property type="entry name" value="Abhydrolase_1"/>
    <property type="match status" value="1"/>
</dbReference>
<dbReference type="InterPro" id="IPR000792">
    <property type="entry name" value="Tscrpt_reg_LuxR_C"/>
</dbReference>
<dbReference type="InterPro" id="IPR050471">
    <property type="entry name" value="AB_hydrolase"/>
</dbReference>
<protein>
    <submittedName>
        <fullName evidence="2">Alpha/beta fold hydrolase</fullName>
    </submittedName>
</protein>
<sequence length="355" mass="37191">MQQRIGRVTTASGGELAYAVVDGRGPGARGPAAAPRGPARTILLVSGWLGHLERGWELPEERAFLEGLARGARLLRYDRAGCGMSGPAVRPPSLASELEQVEAVLGVPEAGDGAVDLVGWSLGAPVAAAWAAAHPETVRRLVLYGGWASGAAISPPTARDHLLGLVEAHWGLGSDVLTEVFAPDARPAAREAFGRYQRDSSSAATARALLALSYELDVSALLSAVTAPTLVLHRADDRAAPVAQAEALAAGIPEARLLVLPGRSHLPWAGDADAVVREIRRFLGLPLARAAGPLTGRQLEVAALVSTGRTNRQIAEELGIDERSAEGHVERIRLRLGVRSRAQIAAWYAEGGPAK</sequence>
<comment type="caution">
    <text evidence="2">The sequence shown here is derived from an EMBL/GenBank/DDBJ whole genome shotgun (WGS) entry which is preliminary data.</text>
</comment>
<dbReference type="PRINTS" id="PR00038">
    <property type="entry name" value="HTHLUXR"/>
</dbReference>
<dbReference type="RefSeq" id="WP_301210329.1">
    <property type="nucleotide sequence ID" value="NZ_JAROCF010000001.1"/>
</dbReference>
<name>A0ABT8K8V8_9MICO</name>
<dbReference type="Gene3D" id="1.10.10.10">
    <property type="entry name" value="Winged helix-like DNA-binding domain superfamily/Winged helix DNA-binding domain"/>
    <property type="match status" value="1"/>
</dbReference>
<dbReference type="Gene3D" id="3.40.50.1820">
    <property type="entry name" value="alpha/beta hydrolase"/>
    <property type="match status" value="1"/>
</dbReference>
<dbReference type="InterPro" id="IPR029058">
    <property type="entry name" value="AB_hydrolase_fold"/>
</dbReference>
<dbReference type="PROSITE" id="PS50043">
    <property type="entry name" value="HTH_LUXR_2"/>
    <property type="match status" value="1"/>
</dbReference>
<dbReference type="CDD" id="cd06170">
    <property type="entry name" value="LuxR_C_like"/>
    <property type="match status" value="1"/>
</dbReference>
<dbReference type="Pfam" id="PF00196">
    <property type="entry name" value="GerE"/>
    <property type="match status" value="1"/>
</dbReference>
<dbReference type="InterPro" id="IPR036388">
    <property type="entry name" value="WH-like_DNA-bd_sf"/>
</dbReference>
<dbReference type="PRINTS" id="PR00111">
    <property type="entry name" value="ABHYDROLASE"/>
</dbReference>
<reference evidence="2" key="1">
    <citation type="submission" date="2023-06" db="EMBL/GenBank/DDBJ databases">
        <title>MT1 and MT2 Draft Genomes of Novel Species.</title>
        <authorList>
            <person name="Venkateswaran K."/>
        </authorList>
    </citation>
    <scope>NUCLEOTIDE SEQUENCE</scope>
    <source>
        <strain evidence="2">F6_8S_P_1B</strain>
    </source>
</reference>
<evidence type="ECO:0000313" key="3">
    <source>
        <dbReference type="Proteomes" id="UP001174208"/>
    </source>
</evidence>
<dbReference type="EMBL" id="JAROCF010000001">
    <property type="protein sequence ID" value="MDN4613905.1"/>
    <property type="molecule type" value="Genomic_DNA"/>
</dbReference>
<dbReference type="SUPFAM" id="SSF53474">
    <property type="entry name" value="alpha/beta-Hydrolases"/>
    <property type="match status" value="1"/>
</dbReference>
<keyword evidence="2" id="KW-0378">Hydrolase</keyword>
<dbReference type="Proteomes" id="UP001174208">
    <property type="component" value="Unassembled WGS sequence"/>
</dbReference>
<dbReference type="PANTHER" id="PTHR43433">
    <property type="entry name" value="HYDROLASE, ALPHA/BETA FOLD FAMILY PROTEIN"/>
    <property type="match status" value="1"/>
</dbReference>
<dbReference type="SUPFAM" id="SSF46894">
    <property type="entry name" value="C-terminal effector domain of the bipartite response regulators"/>
    <property type="match status" value="1"/>
</dbReference>
<accession>A0ABT8K8V8</accession>
<feature type="domain" description="HTH luxR-type" evidence="1">
    <location>
        <begin position="287"/>
        <end position="352"/>
    </location>
</feature>
<gene>
    <name evidence="2" type="ORF">P5G50_05505</name>
</gene>